<evidence type="ECO:0000313" key="1">
    <source>
        <dbReference type="EMBL" id="KAK0494766.1"/>
    </source>
</evidence>
<protein>
    <submittedName>
        <fullName evidence="1">Uncharacterized protein</fullName>
    </submittedName>
</protein>
<name>A0AA39Q3N9_9AGAR</name>
<dbReference type="AlphaFoldDB" id="A0AA39Q3N9"/>
<reference evidence="1" key="1">
    <citation type="submission" date="2023-06" db="EMBL/GenBank/DDBJ databases">
        <authorList>
            <consortium name="Lawrence Berkeley National Laboratory"/>
            <person name="Ahrendt S."/>
            <person name="Sahu N."/>
            <person name="Indic B."/>
            <person name="Wong-Bajracharya J."/>
            <person name="Merenyi Z."/>
            <person name="Ke H.-M."/>
            <person name="Monk M."/>
            <person name="Kocsube S."/>
            <person name="Drula E."/>
            <person name="Lipzen A."/>
            <person name="Balint B."/>
            <person name="Henrissat B."/>
            <person name="Andreopoulos B."/>
            <person name="Martin F.M."/>
            <person name="Harder C.B."/>
            <person name="Rigling D."/>
            <person name="Ford K.L."/>
            <person name="Foster G.D."/>
            <person name="Pangilinan J."/>
            <person name="Papanicolaou A."/>
            <person name="Barry K."/>
            <person name="LaButti K."/>
            <person name="Viragh M."/>
            <person name="Koriabine M."/>
            <person name="Yan M."/>
            <person name="Riley R."/>
            <person name="Champramary S."/>
            <person name="Plett K.L."/>
            <person name="Tsai I.J."/>
            <person name="Slot J."/>
            <person name="Sipos G."/>
            <person name="Plett J."/>
            <person name="Nagy L.G."/>
            <person name="Grigoriev I.V."/>
        </authorList>
    </citation>
    <scope>NUCLEOTIDE SEQUENCE</scope>
    <source>
        <strain evidence="1">HWK02</strain>
    </source>
</reference>
<comment type="caution">
    <text evidence="1">The sequence shown here is derived from an EMBL/GenBank/DDBJ whole genome shotgun (WGS) entry which is preliminary data.</text>
</comment>
<proteinExistence type="predicted"/>
<dbReference type="Proteomes" id="UP001175228">
    <property type="component" value="Unassembled WGS sequence"/>
</dbReference>
<accession>A0AA39Q3N9</accession>
<evidence type="ECO:0000313" key="2">
    <source>
        <dbReference type="Proteomes" id="UP001175228"/>
    </source>
</evidence>
<gene>
    <name evidence="1" type="ORF">EDD18DRAFT_283306</name>
</gene>
<dbReference type="EMBL" id="JAUEPU010000019">
    <property type="protein sequence ID" value="KAK0494766.1"/>
    <property type="molecule type" value="Genomic_DNA"/>
</dbReference>
<keyword evidence="2" id="KW-1185">Reference proteome</keyword>
<sequence>MAHTSVDIAAPGIVAPPTKEHLEFQMFTLVLQKWTKAHVKDNNVFVLGPLSPDGIYNFDIVLFGLLRLRGYIDTTSLAFQLEVLLHIPILGDISLGEISGNLKDGVTLTIGIPGIATGSLRFYLQNTWDLYVDIDLNTIVGDWHTTVSLFTIPH</sequence>
<organism evidence="1 2">
    <name type="scientific">Armillaria luteobubalina</name>
    <dbReference type="NCBI Taxonomy" id="153913"/>
    <lineage>
        <taxon>Eukaryota</taxon>
        <taxon>Fungi</taxon>
        <taxon>Dikarya</taxon>
        <taxon>Basidiomycota</taxon>
        <taxon>Agaricomycotina</taxon>
        <taxon>Agaricomycetes</taxon>
        <taxon>Agaricomycetidae</taxon>
        <taxon>Agaricales</taxon>
        <taxon>Marasmiineae</taxon>
        <taxon>Physalacriaceae</taxon>
        <taxon>Armillaria</taxon>
    </lineage>
</organism>